<sequence>MSTEFDIHRDTAGFSTPRSEDASVQALYHAASRLADARRGTPRFKTRDLVGLLLSHGARTWRNSQPRAVVRLRVRSPEGRLAVRINFG</sequence>
<dbReference type="AlphaFoldDB" id="A0A371XDF2"/>
<proteinExistence type="predicted"/>
<keyword evidence="2" id="KW-1185">Reference proteome</keyword>
<protein>
    <submittedName>
        <fullName evidence="1">Uncharacterized protein</fullName>
    </submittedName>
</protein>
<dbReference type="Proteomes" id="UP000262379">
    <property type="component" value="Unassembled WGS sequence"/>
</dbReference>
<accession>A0A371XDF2</accession>
<evidence type="ECO:0000313" key="2">
    <source>
        <dbReference type="Proteomes" id="UP000262379"/>
    </source>
</evidence>
<comment type="caution">
    <text evidence="1">The sequence shown here is derived from an EMBL/GenBank/DDBJ whole genome shotgun (WGS) entry which is preliminary data.</text>
</comment>
<name>A0A371XDF2_9HYPH</name>
<dbReference type="RefSeq" id="WP_116624130.1">
    <property type="nucleotide sequence ID" value="NZ_QURN01000008.1"/>
</dbReference>
<evidence type="ECO:0000313" key="1">
    <source>
        <dbReference type="EMBL" id="RFC67256.1"/>
    </source>
</evidence>
<gene>
    <name evidence="1" type="ORF">DY251_11900</name>
</gene>
<organism evidence="1 2">
    <name type="scientific">Mesorhizobium denitrificans</name>
    <dbReference type="NCBI Taxonomy" id="2294114"/>
    <lineage>
        <taxon>Bacteria</taxon>
        <taxon>Pseudomonadati</taxon>
        <taxon>Pseudomonadota</taxon>
        <taxon>Alphaproteobacteria</taxon>
        <taxon>Hyphomicrobiales</taxon>
        <taxon>Phyllobacteriaceae</taxon>
        <taxon>Mesorhizobium</taxon>
    </lineage>
</organism>
<reference evidence="2" key="1">
    <citation type="submission" date="2018-08" db="EMBL/GenBank/DDBJ databases">
        <authorList>
            <person name="Im W.T."/>
        </authorList>
    </citation>
    <scope>NUCLEOTIDE SEQUENCE [LARGE SCALE GENOMIC DNA]</scope>
    <source>
        <strain evidence="2">LA-28</strain>
    </source>
</reference>
<dbReference type="EMBL" id="QURN01000008">
    <property type="protein sequence ID" value="RFC67256.1"/>
    <property type="molecule type" value="Genomic_DNA"/>
</dbReference>